<feature type="transmembrane region" description="Helical" evidence="12">
    <location>
        <begin position="89"/>
        <end position="106"/>
    </location>
</feature>
<evidence type="ECO:0000313" key="14">
    <source>
        <dbReference type="Ensembl" id="ENSOANP00000028223.2"/>
    </source>
</evidence>
<evidence type="ECO:0000256" key="8">
    <source>
        <dbReference type="ARBA" id="ARBA00023040"/>
    </source>
</evidence>
<keyword evidence="9 12" id="KW-0472">Membrane</keyword>
<keyword evidence="7 12" id="KW-1133">Transmembrane helix</keyword>
<reference evidence="14" key="1">
    <citation type="submission" date="2025-08" db="UniProtKB">
        <authorList>
            <consortium name="Ensembl"/>
        </authorList>
    </citation>
    <scope>IDENTIFICATION</scope>
    <source>
        <strain evidence="14">Glennie</strain>
    </source>
</reference>
<dbReference type="InterPro" id="IPR000276">
    <property type="entry name" value="GPCR_Rhodpsn"/>
</dbReference>
<dbReference type="GO" id="GO:0004930">
    <property type="term" value="F:G protein-coupled receptor activity"/>
    <property type="evidence" value="ECO:0007669"/>
    <property type="project" value="UniProtKB-KW"/>
</dbReference>
<dbReference type="SUPFAM" id="SSF81321">
    <property type="entry name" value="Family A G protein-coupled receptor-like"/>
    <property type="match status" value="1"/>
</dbReference>
<dbReference type="Gene3D" id="1.20.1070.10">
    <property type="entry name" value="Rhodopsin 7-helix transmembrane proteins"/>
    <property type="match status" value="1"/>
</dbReference>
<feature type="transmembrane region" description="Helical" evidence="12">
    <location>
        <begin position="269"/>
        <end position="289"/>
    </location>
</feature>
<keyword evidence="4" id="KW-0716">Sensory transduction</keyword>
<accession>F6ZLD9</accession>
<dbReference type="eggNOG" id="ENOG502SHXQ">
    <property type="taxonomic scope" value="Eukaryota"/>
</dbReference>
<dbReference type="PRINTS" id="PR00237">
    <property type="entry name" value="GPCRRHODOPSN"/>
</dbReference>
<feature type="transmembrane region" description="Helical" evidence="12">
    <location>
        <begin position="234"/>
        <end position="257"/>
    </location>
</feature>
<evidence type="ECO:0000313" key="15">
    <source>
        <dbReference type="Proteomes" id="UP000002279"/>
    </source>
</evidence>
<dbReference type="InParanoid" id="F6ZLD9"/>
<dbReference type="AlphaFoldDB" id="F6ZLD9"/>
<evidence type="ECO:0000256" key="3">
    <source>
        <dbReference type="ARBA" id="ARBA00022475"/>
    </source>
</evidence>
<protein>
    <recommendedName>
        <fullName evidence="13">G-protein coupled receptors family 1 profile domain-containing protein</fullName>
    </recommendedName>
</protein>
<dbReference type="Proteomes" id="UP000002279">
    <property type="component" value="Unplaced"/>
</dbReference>
<keyword evidence="6" id="KW-0552">Olfaction</keyword>
<evidence type="ECO:0000256" key="5">
    <source>
        <dbReference type="ARBA" id="ARBA00022692"/>
    </source>
</evidence>
<reference evidence="14" key="2">
    <citation type="submission" date="2025-09" db="UniProtKB">
        <authorList>
            <consortium name="Ensembl"/>
        </authorList>
    </citation>
    <scope>IDENTIFICATION</scope>
    <source>
        <strain evidence="14">Glennie</strain>
    </source>
</reference>
<evidence type="ECO:0000256" key="1">
    <source>
        <dbReference type="ARBA" id="ARBA00002936"/>
    </source>
</evidence>
<comment type="function">
    <text evidence="1">Odorant receptor.</text>
</comment>
<evidence type="ECO:0000256" key="10">
    <source>
        <dbReference type="ARBA" id="ARBA00023170"/>
    </source>
</evidence>
<dbReference type="Bgee" id="ENSOANG00000048717">
    <property type="expression patterns" value="Expressed in testis"/>
</dbReference>
<comment type="subcellular location">
    <subcellularLocation>
        <location evidence="2">Cell membrane</location>
        <topology evidence="2">Multi-pass membrane protein</topology>
    </subcellularLocation>
</comment>
<dbReference type="FunFam" id="1.20.1070.10:FF:000037">
    <property type="entry name" value="Olfactory receptor"/>
    <property type="match status" value="1"/>
</dbReference>
<feature type="transmembrane region" description="Helical" evidence="12">
    <location>
        <begin position="309"/>
        <end position="328"/>
    </location>
</feature>
<keyword evidence="5 12" id="KW-0812">Transmembrane</keyword>
<feature type="domain" description="G-protein coupled receptors family 1 profile" evidence="13">
    <location>
        <begin position="38"/>
        <end position="287"/>
    </location>
</feature>
<evidence type="ECO:0000256" key="4">
    <source>
        <dbReference type="ARBA" id="ARBA00022606"/>
    </source>
</evidence>
<keyword evidence="8" id="KW-0297">G-protein coupled receptor</keyword>
<evidence type="ECO:0000256" key="12">
    <source>
        <dbReference type="SAM" id="Phobius"/>
    </source>
</evidence>
<evidence type="ECO:0000259" key="13">
    <source>
        <dbReference type="PROSITE" id="PS50262"/>
    </source>
</evidence>
<dbReference type="InterPro" id="IPR050516">
    <property type="entry name" value="Olfactory_GPCR"/>
</dbReference>
<dbReference type="InterPro" id="IPR000725">
    <property type="entry name" value="Olfact_rcpt"/>
</dbReference>
<dbReference type="PRINTS" id="PR00245">
    <property type="entry name" value="OLFACTORYR"/>
</dbReference>
<dbReference type="OMA" id="ECAIQVC"/>
<keyword evidence="3" id="KW-1003">Cell membrane</keyword>
<dbReference type="HOGENOM" id="CLU_012526_3_1_1"/>
<dbReference type="CDD" id="cd15227">
    <property type="entry name" value="7tmA_OR14-like"/>
    <property type="match status" value="1"/>
</dbReference>
<keyword evidence="10" id="KW-0675">Receptor</keyword>
<evidence type="ECO:0000256" key="11">
    <source>
        <dbReference type="ARBA" id="ARBA00023224"/>
    </source>
</evidence>
<dbReference type="GO" id="GO:0005886">
    <property type="term" value="C:plasma membrane"/>
    <property type="evidence" value="ECO:0007669"/>
    <property type="project" value="UniProtKB-SubCell"/>
</dbReference>
<keyword evidence="15" id="KW-1185">Reference proteome</keyword>
<keyword evidence="11" id="KW-0807">Transducer</keyword>
<dbReference type="GO" id="GO:0004984">
    <property type="term" value="F:olfactory receptor activity"/>
    <property type="evidence" value="ECO:0000318"/>
    <property type="project" value="GO_Central"/>
</dbReference>
<dbReference type="GeneTree" id="ENSGT01050000244828"/>
<sequence length="398" mass="45401">MANVTTMMEFLLLGFSEVREQQLVHTVLFLLLYLERSGNLLIIAVTTLNWRLHTPKYFFLRHLSILDLCYISTTVPKSIVNSLTDRREISFLGCVFQVFVFISLASTKMALLTVMSCNRYVAICLPLRYEFVISRGACGKMAASSWFSGSLSGLMQTAVTFSLPFRGSNEIHQFFCDIPQLLKLSGSDWIMAEMDISALIACLAFICFVPMIISYVCIFSAVLRLRSSEGQNKAFSICLPHLVVVAFFFSIGSFAYLKPPSDSPSFQDLLVSVFYTGVPPTLNPLIYSLRNKDMKAALKKDHRKGEVHLEWNVILLSIAVFPFIRWRLTDLQMEMREECCNIIEIKLQWAYIYTYIHTFMQKQKWRGLVVRAQVWESENLGSNPGSATYLLCDLRHAP</sequence>
<dbReference type="InterPro" id="IPR017452">
    <property type="entry name" value="GPCR_Rhodpsn_7TM"/>
</dbReference>
<evidence type="ECO:0000256" key="6">
    <source>
        <dbReference type="ARBA" id="ARBA00022725"/>
    </source>
</evidence>
<dbReference type="GO" id="GO:0005549">
    <property type="term" value="F:odorant binding"/>
    <property type="evidence" value="ECO:0000318"/>
    <property type="project" value="GO_Central"/>
</dbReference>
<evidence type="ECO:0000256" key="7">
    <source>
        <dbReference type="ARBA" id="ARBA00022989"/>
    </source>
</evidence>
<dbReference type="STRING" id="9258.ENSOANP00000028223"/>
<evidence type="ECO:0000256" key="9">
    <source>
        <dbReference type="ARBA" id="ARBA00023136"/>
    </source>
</evidence>
<proteinExistence type="predicted"/>
<dbReference type="PANTHER" id="PTHR26452">
    <property type="entry name" value="OLFACTORY RECEPTOR"/>
    <property type="match status" value="1"/>
</dbReference>
<name>F6ZLD9_ORNAN</name>
<dbReference type="Pfam" id="PF13853">
    <property type="entry name" value="7tm_4"/>
    <property type="match status" value="1"/>
</dbReference>
<feature type="transmembrane region" description="Helical" evidence="12">
    <location>
        <begin position="196"/>
        <end position="222"/>
    </location>
</feature>
<dbReference type="Ensembl" id="ENSOANT00000032021.2">
    <property type="protein sequence ID" value="ENSOANP00000028223.2"/>
    <property type="gene ID" value="ENSOANG00000048717.1"/>
</dbReference>
<dbReference type="PROSITE" id="PS50262">
    <property type="entry name" value="G_PROTEIN_RECEP_F1_2"/>
    <property type="match status" value="1"/>
</dbReference>
<organism evidence="14 15">
    <name type="scientific">Ornithorhynchus anatinus</name>
    <name type="common">Duckbill platypus</name>
    <dbReference type="NCBI Taxonomy" id="9258"/>
    <lineage>
        <taxon>Eukaryota</taxon>
        <taxon>Metazoa</taxon>
        <taxon>Chordata</taxon>
        <taxon>Craniata</taxon>
        <taxon>Vertebrata</taxon>
        <taxon>Euteleostomi</taxon>
        <taxon>Mammalia</taxon>
        <taxon>Monotremata</taxon>
        <taxon>Ornithorhynchidae</taxon>
        <taxon>Ornithorhynchus</taxon>
    </lineage>
</organism>
<evidence type="ECO:0000256" key="2">
    <source>
        <dbReference type="ARBA" id="ARBA00004651"/>
    </source>
</evidence>